<dbReference type="OrthoDB" id="664960at2759"/>
<name>A0A3S3NZW4_9MAGN</name>
<dbReference type="AlphaFoldDB" id="A0A3S3NZW4"/>
<evidence type="ECO:0000256" key="1">
    <source>
        <dbReference type="SAM" id="Coils"/>
    </source>
</evidence>
<evidence type="ECO:0000313" key="3">
    <source>
        <dbReference type="Proteomes" id="UP000283530"/>
    </source>
</evidence>
<dbReference type="EMBL" id="QPKB01000015">
    <property type="protein sequence ID" value="RWR97690.1"/>
    <property type="molecule type" value="Genomic_DNA"/>
</dbReference>
<dbReference type="Proteomes" id="UP000283530">
    <property type="component" value="Unassembled WGS sequence"/>
</dbReference>
<comment type="caution">
    <text evidence="2">The sequence shown here is derived from an EMBL/GenBank/DDBJ whole genome shotgun (WGS) entry which is preliminary data.</text>
</comment>
<gene>
    <name evidence="2" type="ORF">CKAN_02714100</name>
</gene>
<proteinExistence type="predicted"/>
<organism evidence="2 3">
    <name type="scientific">Cinnamomum micranthum f. kanehirae</name>
    <dbReference type="NCBI Taxonomy" id="337451"/>
    <lineage>
        <taxon>Eukaryota</taxon>
        <taxon>Viridiplantae</taxon>
        <taxon>Streptophyta</taxon>
        <taxon>Embryophyta</taxon>
        <taxon>Tracheophyta</taxon>
        <taxon>Spermatophyta</taxon>
        <taxon>Magnoliopsida</taxon>
        <taxon>Magnoliidae</taxon>
        <taxon>Laurales</taxon>
        <taxon>Lauraceae</taxon>
        <taxon>Cinnamomum</taxon>
    </lineage>
</organism>
<feature type="coiled-coil region" evidence="1">
    <location>
        <begin position="80"/>
        <end position="107"/>
    </location>
</feature>
<reference evidence="2 3" key="1">
    <citation type="journal article" date="2019" name="Nat. Plants">
        <title>Stout camphor tree genome fills gaps in understanding of flowering plant genome evolution.</title>
        <authorList>
            <person name="Chaw S.M."/>
            <person name="Liu Y.C."/>
            <person name="Wu Y.W."/>
            <person name="Wang H.Y."/>
            <person name="Lin C.I."/>
            <person name="Wu C.S."/>
            <person name="Ke H.M."/>
            <person name="Chang L.Y."/>
            <person name="Hsu C.Y."/>
            <person name="Yang H.T."/>
            <person name="Sudianto E."/>
            <person name="Hsu M.H."/>
            <person name="Wu K.P."/>
            <person name="Wang L.N."/>
            <person name="Leebens-Mack J.H."/>
            <person name="Tsai I.J."/>
        </authorList>
    </citation>
    <scope>NUCLEOTIDE SEQUENCE [LARGE SCALE GENOMIC DNA]</scope>
    <source>
        <strain evidence="3">cv. Chaw 1501</strain>
        <tissue evidence="2">Young leaves</tissue>
    </source>
</reference>
<keyword evidence="1" id="KW-0175">Coiled coil</keyword>
<evidence type="ECO:0000313" key="2">
    <source>
        <dbReference type="EMBL" id="RWR97690.1"/>
    </source>
</evidence>
<protein>
    <submittedName>
        <fullName evidence="2">Disease resistance protein RPS2</fullName>
    </submittedName>
</protein>
<keyword evidence="3" id="KW-1185">Reference proteome</keyword>
<accession>A0A3S3NZW4</accession>
<sequence>MEGGEHWVVFLGGGGRIAMEGEEEGEEGRGDGDEFGPIGRQIGYSKNLKKNMKELDKQDLFAARDDVLDKINSNKPYGVCNKWLENVKQIEDEVKAIREEFEGGQEMSYRVVS</sequence>